<dbReference type="EC" id="6.5.1.1" evidence="2"/>
<feature type="domain" description="ATP-dependent DNA ligase family profile" evidence="6">
    <location>
        <begin position="270"/>
        <end position="393"/>
    </location>
</feature>
<evidence type="ECO:0000313" key="8">
    <source>
        <dbReference type="Proteomes" id="UP000295217"/>
    </source>
</evidence>
<name>A0A4R5A938_9ACTN</name>
<dbReference type="RefSeq" id="WP_132104719.1">
    <property type="nucleotide sequence ID" value="NZ_SMLB01000029.1"/>
</dbReference>
<keyword evidence="3 7" id="KW-0436">Ligase</keyword>
<dbReference type="GO" id="GO:0006281">
    <property type="term" value="P:DNA repair"/>
    <property type="evidence" value="ECO:0007669"/>
    <property type="project" value="InterPro"/>
</dbReference>
<dbReference type="InterPro" id="IPR014146">
    <property type="entry name" value="LigD_ligase_dom"/>
</dbReference>
<protein>
    <recommendedName>
        <fullName evidence="2">DNA ligase (ATP)</fullName>
        <ecNumber evidence="2">6.5.1.1</ecNumber>
    </recommendedName>
</protein>
<dbReference type="Gene3D" id="3.30.1490.70">
    <property type="match status" value="1"/>
</dbReference>
<evidence type="ECO:0000313" key="7">
    <source>
        <dbReference type="EMBL" id="TDD67379.1"/>
    </source>
</evidence>
<comment type="similarity">
    <text evidence="1">Belongs to the ATP-dependent DNA ligase family.</text>
</comment>
<feature type="region of interest" description="Disordered" evidence="5">
    <location>
        <begin position="463"/>
        <end position="488"/>
    </location>
</feature>
<dbReference type="SUPFAM" id="SSF56091">
    <property type="entry name" value="DNA ligase/mRNA capping enzyme, catalytic domain"/>
    <property type="match status" value="1"/>
</dbReference>
<sequence length="488" mass="55315">MSGDDGSGGLAEYQRKRSFDKTPEPRGRRQGKRRGEDAAPRFVVQEHHARRLHWDLRLEHDGVLASWALPRGFPRTPEENRLAVHTEDHPLEYLTFDGQIPAGEYGGGSMTIWDHGTYVAEKFQDDKVVVHLHGEQVDGRFALFRTKGDDWMIHRMDTSADDGDPMPESLTPMAATLSTLPPHQDDWGFEIKWDGVRALAFGEPGRLRLIGRNGREFSRQYPELRPLMNTIGAHRMVLDGEIVAFDENGRPSFQRIQPRIHLSSEADIRRQAQRIPVVYVVFDLLYLDGRSLLNRPYEERRRELAALELAGPAWQVPDYQRGDGDVLLDATRKRGLEGIVAKRLAGPYRPGRRGGDWLKIKNVRQQEVVIGGWVPGQGRLTRSLGALLVGYYDDDALRFAGKVGTGFDDATRARLLHRLEELRTDESPFTGRQPQRDAVFVRPELVAEVEFAEWTNAGTLRHPSFEGLREDKPARDVVREEPVPPPGS</sequence>
<evidence type="ECO:0000256" key="3">
    <source>
        <dbReference type="ARBA" id="ARBA00022598"/>
    </source>
</evidence>
<dbReference type="Gene3D" id="2.40.50.140">
    <property type="entry name" value="Nucleic acid-binding proteins"/>
    <property type="match status" value="1"/>
</dbReference>
<dbReference type="EMBL" id="SMLB01000029">
    <property type="protein sequence ID" value="TDD67379.1"/>
    <property type="molecule type" value="Genomic_DNA"/>
</dbReference>
<evidence type="ECO:0000259" key="6">
    <source>
        <dbReference type="PROSITE" id="PS50160"/>
    </source>
</evidence>
<dbReference type="Gene3D" id="3.30.470.30">
    <property type="entry name" value="DNA ligase/mRNA capping enzyme"/>
    <property type="match status" value="1"/>
</dbReference>
<accession>A0A4R5A938</accession>
<evidence type="ECO:0000256" key="2">
    <source>
        <dbReference type="ARBA" id="ARBA00012727"/>
    </source>
</evidence>
<dbReference type="InterPro" id="IPR012340">
    <property type="entry name" value="NA-bd_OB-fold"/>
</dbReference>
<dbReference type="GO" id="GO:0005524">
    <property type="term" value="F:ATP binding"/>
    <property type="evidence" value="ECO:0007669"/>
    <property type="project" value="InterPro"/>
</dbReference>
<feature type="compositionally biased region" description="Basic and acidic residues" evidence="5">
    <location>
        <begin position="13"/>
        <end position="40"/>
    </location>
</feature>
<evidence type="ECO:0000256" key="4">
    <source>
        <dbReference type="ARBA" id="ARBA00034003"/>
    </source>
</evidence>
<dbReference type="InterPro" id="IPR012309">
    <property type="entry name" value="DNA_ligase_ATP-dep_C"/>
</dbReference>
<dbReference type="OrthoDB" id="9802472at2"/>
<feature type="region of interest" description="Disordered" evidence="5">
    <location>
        <begin position="1"/>
        <end position="40"/>
    </location>
</feature>
<dbReference type="PANTHER" id="PTHR45674">
    <property type="entry name" value="DNA LIGASE 1/3 FAMILY MEMBER"/>
    <property type="match status" value="1"/>
</dbReference>
<dbReference type="Proteomes" id="UP000295217">
    <property type="component" value="Unassembled WGS sequence"/>
</dbReference>
<keyword evidence="8" id="KW-1185">Reference proteome</keyword>
<dbReference type="NCBIfam" id="TIGR02779">
    <property type="entry name" value="NHEJ_ligase_lig"/>
    <property type="match status" value="1"/>
</dbReference>
<dbReference type="NCBIfam" id="TIGR02777">
    <property type="entry name" value="LigD_PE_dom"/>
    <property type="match status" value="1"/>
</dbReference>
<dbReference type="GO" id="GO:0006310">
    <property type="term" value="P:DNA recombination"/>
    <property type="evidence" value="ECO:0007669"/>
    <property type="project" value="InterPro"/>
</dbReference>
<gene>
    <name evidence="7" type="ORF">E1262_19055</name>
</gene>
<comment type="catalytic activity">
    <reaction evidence="4">
        <text>ATP + (deoxyribonucleotide)n-3'-hydroxyl + 5'-phospho-(deoxyribonucleotide)m = (deoxyribonucleotide)n+m + AMP + diphosphate.</text>
        <dbReference type="EC" id="6.5.1.1"/>
    </reaction>
</comment>
<comment type="caution">
    <text evidence="7">The sequence shown here is derived from an EMBL/GenBank/DDBJ whole genome shotgun (WGS) entry which is preliminary data.</text>
</comment>
<dbReference type="GO" id="GO:0003910">
    <property type="term" value="F:DNA ligase (ATP) activity"/>
    <property type="evidence" value="ECO:0007669"/>
    <property type="project" value="UniProtKB-EC"/>
</dbReference>
<evidence type="ECO:0000256" key="5">
    <source>
        <dbReference type="SAM" id="MobiDB-lite"/>
    </source>
</evidence>
<evidence type="ECO:0000256" key="1">
    <source>
        <dbReference type="ARBA" id="ARBA00007572"/>
    </source>
</evidence>
<dbReference type="InterPro" id="IPR012310">
    <property type="entry name" value="DNA_ligase_ATP-dep_cent"/>
</dbReference>
<feature type="compositionally biased region" description="Basic and acidic residues" evidence="5">
    <location>
        <begin position="463"/>
        <end position="482"/>
    </location>
</feature>
<dbReference type="AlphaFoldDB" id="A0A4R5A938"/>
<dbReference type="CDD" id="cd07971">
    <property type="entry name" value="OBF_DNA_ligase_LigD"/>
    <property type="match status" value="1"/>
</dbReference>
<proteinExistence type="inferred from homology"/>
<dbReference type="PROSITE" id="PS50160">
    <property type="entry name" value="DNA_LIGASE_A3"/>
    <property type="match status" value="1"/>
</dbReference>
<dbReference type="InterPro" id="IPR014144">
    <property type="entry name" value="LigD_PE_domain"/>
</dbReference>
<dbReference type="Pfam" id="PF01068">
    <property type="entry name" value="DNA_ligase_A_M"/>
    <property type="match status" value="1"/>
</dbReference>
<dbReference type="Pfam" id="PF04679">
    <property type="entry name" value="DNA_ligase_A_C"/>
    <property type="match status" value="1"/>
</dbReference>
<organism evidence="7 8">
    <name type="scientific">Jiangella aurantiaca</name>
    <dbReference type="NCBI Taxonomy" id="2530373"/>
    <lineage>
        <taxon>Bacteria</taxon>
        <taxon>Bacillati</taxon>
        <taxon>Actinomycetota</taxon>
        <taxon>Actinomycetes</taxon>
        <taxon>Jiangellales</taxon>
        <taxon>Jiangellaceae</taxon>
        <taxon>Jiangella</taxon>
    </lineage>
</organism>
<dbReference type="Pfam" id="PF13298">
    <property type="entry name" value="LigD_N"/>
    <property type="match status" value="1"/>
</dbReference>
<dbReference type="InterPro" id="IPR050191">
    <property type="entry name" value="ATP-dep_DNA_ligase"/>
</dbReference>
<reference evidence="7 8" key="1">
    <citation type="submission" date="2019-02" db="EMBL/GenBank/DDBJ databases">
        <title>Draft genome sequences of novel Actinobacteria.</title>
        <authorList>
            <person name="Sahin N."/>
            <person name="Ay H."/>
            <person name="Saygin H."/>
        </authorList>
    </citation>
    <scope>NUCLEOTIDE SEQUENCE [LARGE SCALE GENOMIC DNA]</scope>
    <source>
        <strain evidence="7 8">8K307</strain>
    </source>
</reference>
<dbReference type="PANTHER" id="PTHR45674:SF4">
    <property type="entry name" value="DNA LIGASE 1"/>
    <property type="match status" value="1"/>
</dbReference>
<dbReference type="CDD" id="cd07906">
    <property type="entry name" value="Adenylation_DNA_ligase_LigD_LigC"/>
    <property type="match status" value="1"/>
</dbReference>
<dbReference type="SUPFAM" id="SSF50249">
    <property type="entry name" value="Nucleic acid-binding proteins"/>
    <property type="match status" value="1"/>
</dbReference>